<comment type="caution">
    <text evidence="3">The sequence shown here is derived from an EMBL/GenBank/DDBJ whole genome shotgun (WGS) entry which is preliminary data.</text>
</comment>
<evidence type="ECO:0000313" key="3">
    <source>
        <dbReference type="EMBL" id="MDC8773160.1"/>
    </source>
</evidence>
<sequence>MKTRSIGVLLALGMAITGASLAAPIDDLVLAAELNDGYTVSKILQRGTDPNKPDARGRYAMNIALREDSDKALDSLLAHPQLDILAVNANGESALMLAAIKGKLDWVQKIVKKGAPVNTAGWTPLHYACSGPDNGVAVWLLSQGADINARSPNGSTPLMMAARYGAIDLPAALLKAGADVHIRNDQGLTAADFAGTAGRDELKAKLLKLMAKSGN</sequence>
<dbReference type="InterPro" id="IPR036770">
    <property type="entry name" value="Ankyrin_rpt-contain_sf"/>
</dbReference>
<accession>A0ABT5KJQ1</accession>
<protein>
    <submittedName>
        <fullName evidence="3">Ankyrin repeat domain-containing protein</fullName>
    </submittedName>
</protein>
<dbReference type="Pfam" id="PF00023">
    <property type="entry name" value="Ank"/>
    <property type="match status" value="1"/>
</dbReference>
<proteinExistence type="predicted"/>
<dbReference type="PROSITE" id="PS50088">
    <property type="entry name" value="ANK_REPEAT"/>
    <property type="match status" value="3"/>
</dbReference>
<dbReference type="SUPFAM" id="SSF48403">
    <property type="entry name" value="Ankyrin repeat"/>
    <property type="match status" value="1"/>
</dbReference>
<dbReference type="PANTHER" id="PTHR22677:SF4">
    <property type="entry name" value="USHER SYNDROME TYPE-1G PROTEIN-LIKE PROTEIN"/>
    <property type="match status" value="1"/>
</dbReference>
<organism evidence="3 4">
    <name type="scientific">Roseateles albus</name>
    <dbReference type="NCBI Taxonomy" id="2987525"/>
    <lineage>
        <taxon>Bacteria</taxon>
        <taxon>Pseudomonadati</taxon>
        <taxon>Pseudomonadota</taxon>
        <taxon>Betaproteobacteria</taxon>
        <taxon>Burkholderiales</taxon>
        <taxon>Sphaerotilaceae</taxon>
        <taxon>Roseateles</taxon>
    </lineage>
</organism>
<dbReference type="EMBL" id="JAQQXT010000010">
    <property type="protein sequence ID" value="MDC8773160.1"/>
    <property type="molecule type" value="Genomic_DNA"/>
</dbReference>
<dbReference type="Pfam" id="PF12796">
    <property type="entry name" value="Ank_2"/>
    <property type="match status" value="1"/>
</dbReference>
<dbReference type="InterPro" id="IPR002110">
    <property type="entry name" value="Ankyrin_rpt"/>
</dbReference>
<keyword evidence="1" id="KW-0040">ANK repeat</keyword>
<dbReference type="PROSITE" id="PS50297">
    <property type="entry name" value="ANK_REP_REGION"/>
    <property type="match status" value="3"/>
</dbReference>
<keyword evidence="4" id="KW-1185">Reference proteome</keyword>
<evidence type="ECO:0000313" key="4">
    <source>
        <dbReference type="Proteomes" id="UP001221189"/>
    </source>
</evidence>
<feature type="repeat" description="ANK" evidence="1">
    <location>
        <begin position="120"/>
        <end position="152"/>
    </location>
</feature>
<keyword evidence="2" id="KW-0732">Signal</keyword>
<dbReference type="SMART" id="SM00248">
    <property type="entry name" value="ANK"/>
    <property type="match status" value="4"/>
</dbReference>
<dbReference type="RefSeq" id="WP_273601331.1">
    <property type="nucleotide sequence ID" value="NZ_JAQQXT010000010.1"/>
</dbReference>
<feature type="repeat" description="ANK" evidence="1">
    <location>
        <begin position="153"/>
        <end position="185"/>
    </location>
</feature>
<name>A0ABT5KJQ1_9BURK</name>
<dbReference type="Gene3D" id="1.25.40.20">
    <property type="entry name" value="Ankyrin repeat-containing domain"/>
    <property type="match status" value="2"/>
</dbReference>
<dbReference type="PANTHER" id="PTHR22677">
    <property type="entry name" value="ANKYRIN REPEAT DOMAIN-CONTAINING PROTEIN 60"/>
    <property type="match status" value="1"/>
</dbReference>
<evidence type="ECO:0000256" key="2">
    <source>
        <dbReference type="SAM" id="SignalP"/>
    </source>
</evidence>
<feature type="repeat" description="ANK" evidence="1">
    <location>
        <begin position="90"/>
        <end position="122"/>
    </location>
</feature>
<evidence type="ECO:0000256" key="1">
    <source>
        <dbReference type="PROSITE-ProRule" id="PRU00023"/>
    </source>
</evidence>
<reference evidence="3 4" key="1">
    <citation type="submission" date="2022-10" db="EMBL/GenBank/DDBJ databases">
        <title>Paucibacter sp. hw1 Genome sequencing.</title>
        <authorList>
            <person name="Park S."/>
        </authorList>
    </citation>
    <scope>NUCLEOTIDE SEQUENCE [LARGE SCALE GENOMIC DNA]</scope>
    <source>
        <strain evidence="4">hw1</strain>
    </source>
</reference>
<gene>
    <name evidence="3" type="ORF">PRZ03_16350</name>
</gene>
<feature type="chain" id="PRO_5046154799" evidence="2">
    <location>
        <begin position="23"/>
        <end position="215"/>
    </location>
</feature>
<feature type="signal peptide" evidence="2">
    <location>
        <begin position="1"/>
        <end position="22"/>
    </location>
</feature>
<dbReference type="InterPro" id="IPR039323">
    <property type="entry name" value="ANKRD_45/46/60"/>
</dbReference>
<dbReference type="Proteomes" id="UP001221189">
    <property type="component" value="Unassembled WGS sequence"/>
</dbReference>